<keyword evidence="1" id="KW-0479">Metal-binding</keyword>
<evidence type="ECO:0000256" key="2">
    <source>
        <dbReference type="SAM" id="MobiDB-lite"/>
    </source>
</evidence>
<dbReference type="Pfam" id="PF07727">
    <property type="entry name" value="RVT_2"/>
    <property type="match status" value="1"/>
</dbReference>
<accession>D3IVU0</accession>
<dbReference type="InterPro" id="IPR001878">
    <property type="entry name" value="Znf_CCHC"/>
</dbReference>
<proteinExistence type="predicted"/>
<evidence type="ECO:0000259" key="3">
    <source>
        <dbReference type="PROSITE" id="PS50158"/>
    </source>
</evidence>
<dbReference type="EMBL" id="GQ252887">
    <property type="protein sequence ID" value="ADB85430.1"/>
    <property type="molecule type" value="Genomic_DNA"/>
</dbReference>
<protein>
    <submittedName>
        <fullName evidence="5">Putative retrotransposon protein</fullName>
    </submittedName>
</protein>
<dbReference type="PROSITE" id="PS50994">
    <property type="entry name" value="INTEGRASE"/>
    <property type="match status" value="1"/>
</dbReference>
<feature type="domain" description="CCHC-type" evidence="3">
    <location>
        <begin position="260"/>
        <end position="275"/>
    </location>
</feature>
<keyword evidence="1" id="KW-0862">Zinc</keyword>
<dbReference type="GO" id="GO:0015074">
    <property type="term" value="P:DNA integration"/>
    <property type="evidence" value="ECO:0007669"/>
    <property type="project" value="InterPro"/>
</dbReference>
<reference evidence="5" key="1">
    <citation type="journal article" date="2010" name="J. Integr. Plant Biol.">
        <title>Insights into the bamboo genome: syntenic relationships to rice and sorghum.</title>
        <authorList>
            <person name="Gui Y.J."/>
            <person name="Zhou Y."/>
            <person name="Wang Y."/>
            <person name="Wang S."/>
            <person name="Wang S.Y."/>
            <person name="Hu Y."/>
            <person name="Bo S.P."/>
            <person name="Chen H."/>
            <person name="Zhou C.P."/>
            <person name="Ma N.X."/>
            <person name="Zhang T.Z."/>
            <person name="Fan L.J."/>
        </authorList>
    </citation>
    <scope>NUCLEOTIDE SEQUENCE</scope>
    <source>
        <tissue evidence="5">Shoot</tissue>
    </source>
</reference>
<dbReference type="Pfam" id="PF25597">
    <property type="entry name" value="SH3_retrovirus"/>
    <property type="match status" value="1"/>
</dbReference>
<dbReference type="SUPFAM" id="SSF56672">
    <property type="entry name" value="DNA/RNA polymerases"/>
    <property type="match status" value="1"/>
</dbReference>
<dbReference type="PANTHER" id="PTHR11439:SF496">
    <property type="entry name" value="RNA-DIRECTED DNA POLYMERASE"/>
    <property type="match status" value="1"/>
</dbReference>
<evidence type="ECO:0000313" key="5">
    <source>
        <dbReference type="EMBL" id="ADB85430.1"/>
    </source>
</evidence>
<dbReference type="Gene3D" id="4.10.60.10">
    <property type="entry name" value="Zinc finger, CCHC-type"/>
    <property type="match status" value="1"/>
</dbReference>
<sequence>MIMAPTAVPTSSFALRSILEKEKLNGTNFADWSRNLRIVLRQDKKEHVLEEPIPDVPTENAAAAIKTAYKKACDESLDVSCLMLAAMNSDLQKQFENIEAYDMIVALKGMFETQARTERFEISKNLFGCKLAEGGPVSPHVIKMVGYTQSLEKLGFPLSQELATDLILASLPESYGQFILNFHMNGLDKNLTELHMMLKTAEGSVKKCNNHVIMVQKSTSFKKKAKTWIKKKGKAKVSDKIQTDKPKTKTKSGPTQENECFYCKELGHWKRNCKKYLADQKRNGGTKTSTTGEFLSLEFGNHLKQCGIVPQLTPPGTPQWNGVSERRNRTLLDMVRSMMSQSDLPLYFWGYALETAAFILNKLTPKSDKCFFIGYPRETKGYYFYNREEDKVFVARNGVFLEKEFLSKGVSGRKVRLEEIRETSENVSTPTEHLLDEQIVVEPVDKAPAPRRSKRPRQLPTRYGHDILLLNNAIAAYFDYEIWQMDVKTAFLNGNLHEDVYMTQPEGFVDPNNASKVCKLQKSIYGLKQASRSWNIRFDEEIKRFGFIKNKEEPCVYMKVSGSTLVILILYVDDILLVGNDIPMLESVKSSLRKSFSMKDLGDAAYILGIRIYRDRSKRLIGLSQEMYIDKVLNRFNMQNSKRGFLPMAHGINLSKNQCPTTTDERDKMSDIPYASAIGSIMYAMICTRPDVSYALSVTSRYQADPSEGHWTAVKNILKYLRRTKDVFLVYGGDEELVVNGYTDASFQTDKDDYRSQSGFVFILNGGAVSWKSSKQETVADSTTEAEYIAASEAAKEGVWIRNFITELGMVPSASSPMDLYCDNNGAIAQAKEPRSHQKSKHILRRYHLIRELVDRGDVKICKVHTDLNIADPLTKPLTQPKHEAHTRAIGIRYLK</sequence>
<dbReference type="PROSITE" id="PS50158">
    <property type="entry name" value="ZF_CCHC"/>
    <property type="match status" value="1"/>
</dbReference>
<dbReference type="CDD" id="cd09272">
    <property type="entry name" value="RNase_HI_RT_Ty1"/>
    <property type="match status" value="1"/>
</dbReference>
<keyword evidence="1" id="KW-0863">Zinc-finger</keyword>
<dbReference type="InterPro" id="IPR036397">
    <property type="entry name" value="RNaseH_sf"/>
</dbReference>
<dbReference type="InterPro" id="IPR043502">
    <property type="entry name" value="DNA/RNA_pol_sf"/>
</dbReference>
<dbReference type="Pfam" id="PF00098">
    <property type="entry name" value="zf-CCHC"/>
    <property type="match status" value="1"/>
</dbReference>
<dbReference type="SUPFAM" id="SSF57756">
    <property type="entry name" value="Retrovirus zinc finger-like domains"/>
    <property type="match status" value="1"/>
</dbReference>
<organism evidence="5">
    <name type="scientific">Phyllostachys edulis</name>
    <name type="common">Tortoise shell bamboo</name>
    <name type="synonym">Bambusa edulis</name>
    <dbReference type="NCBI Taxonomy" id="38705"/>
    <lineage>
        <taxon>Eukaryota</taxon>
        <taxon>Viridiplantae</taxon>
        <taxon>Streptophyta</taxon>
        <taxon>Embryophyta</taxon>
        <taxon>Tracheophyta</taxon>
        <taxon>Spermatophyta</taxon>
        <taxon>Magnoliopsida</taxon>
        <taxon>Liliopsida</taxon>
        <taxon>Poales</taxon>
        <taxon>Poaceae</taxon>
        <taxon>BOP clade</taxon>
        <taxon>Bambusoideae</taxon>
        <taxon>Arundinarodae</taxon>
        <taxon>Arundinarieae</taxon>
        <taxon>Arundinariinae</taxon>
        <taxon>Phyllostachys</taxon>
    </lineage>
</organism>
<dbReference type="InterPro" id="IPR001584">
    <property type="entry name" value="Integrase_cat-core"/>
</dbReference>
<dbReference type="InterPro" id="IPR012337">
    <property type="entry name" value="RNaseH-like_sf"/>
</dbReference>
<evidence type="ECO:0000256" key="1">
    <source>
        <dbReference type="PROSITE-ProRule" id="PRU00047"/>
    </source>
</evidence>
<dbReference type="InterPro" id="IPR036875">
    <property type="entry name" value="Znf_CCHC_sf"/>
</dbReference>
<dbReference type="InterPro" id="IPR057670">
    <property type="entry name" value="SH3_retrovirus"/>
</dbReference>
<dbReference type="GO" id="GO:0008270">
    <property type="term" value="F:zinc ion binding"/>
    <property type="evidence" value="ECO:0007669"/>
    <property type="project" value="UniProtKB-KW"/>
</dbReference>
<evidence type="ECO:0000259" key="4">
    <source>
        <dbReference type="PROSITE" id="PS50994"/>
    </source>
</evidence>
<feature type="compositionally biased region" description="Basic and acidic residues" evidence="2">
    <location>
        <begin position="236"/>
        <end position="247"/>
    </location>
</feature>
<dbReference type="AlphaFoldDB" id="D3IVU0"/>
<dbReference type="SMART" id="SM00343">
    <property type="entry name" value="ZnF_C2HC"/>
    <property type="match status" value="1"/>
</dbReference>
<dbReference type="InterPro" id="IPR013103">
    <property type="entry name" value="RVT_2"/>
</dbReference>
<dbReference type="GO" id="GO:0003676">
    <property type="term" value="F:nucleic acid binding"/>
    <property type="evidence" value="ECO:0007669"/>
    <property type="project" value="InterPro"/>
</dbReference>
<dbReference type="SUPFAM" id="SSF53098">
    <property type="entry name" value="Ribonuclease H-like"/>
    <property type="match status" value="1"/>
</dbReference>
<name>D3IVU0_PHYED</name>
<dbReference type="PANTHER" id="PTHR11439">
    <property type="entry name" value="GAG-POL-RELATED RETROTRANSPOSON"/>
    <property type="match status" value="1"/>
</dbReference>
<dbReference type="Pfam" id="PF14223">
    <property type="entry name" value="Retrotran_gag_2"/>
    <property type="match status" value="1"/>
</dbReference>
<feature type="region of interest" description="Disordered" evidence="2">
    <location>
        <begin position="236"/>
        <end position="255"/>
    </location>
</feature>
<feature type="domain" description="Integrase catalytic" evidence="4">
    <location>
        <begin position="288"/>
        <end position="388"/>
    </location>
</feature>
<dbReference type="Gene3D" id="3.30.420.10">
    <property type="entry name" value="Ribonuclease H-like superfamily/Ribonuclease H"/>
    <property type="match status" value="2"/>
</dbReference>